<dbReference type="Proteomes" id="UP000078237">
    <property type="component" value="Unassembled WGS sequence"/>
</dbReference>
<reference evidence="4" key="2">
    <citation type="submission" date="2015-06" db="EMBL/GenBank/DDBJ databases">
        <authorList>
            <person name="Hoefler B.C."/>
            <person name="Straight P.D."/>
        </authorList>
    </citation>
    <scope>NUCLEOTIDE SEQUENCE [LARGE SCALE GENOMIC DNA]</scope>
    <source>
        <strain evidence="4">Mm55</strain>
    </source>
</reference>
<accession>A0A175VZM7</accession>
<keyword evidence="1" id="KW-0732">Signal</keyword>
<dbReference type="OrthoDB" id="4388755at2759"/>
<dbReference type="EMBL" id="LCTW02000185">
    <property type="protein sequence ID" value="KXX76937.1"/>
    <property type="molecule type" value="Genomic_DNA"/>
</dbReference>
<dbReference type="InterPro" id="IPR013320">
    <property type="entry name" value="ConA-like_dom_sf"/>
</dbReference>
<gene>
    <name evidence="4" type="ORF">MMYC01_206159</name>
    <name evidence="3" type="ORF">MMYC01_209425</name>
</gene>
<comment type="caution">
    <text evidence="4">The sequence shown here is derived from an EMBL/GenBank/DDBJ whole genome shotgun (WGS) entry which is preliminary data.</text>
</comment>
<dbReference type="SUPFAM" id="SSF49899">
    <property type="entry name" value="Concanavalin A-like lectins/glucanases"/>
    <property type="match status" value="1"/>
</dbReference>
<dbReference type="VEuPathDB" id="FungiDB:MMYC01_206159"/>
<sequence length="393" mass="42626">MEALKHMMRLPTSLSSLVALISATAPLVGAAEPTLTDDSSCGCFLTNGNESSYFTSHRFFDFRSLSEYAGVPPTIRDVDSSAGASKTSAFFNTTGWTDFWMLGSWNNSHNVRGDATVLMVNSPNNVYIEANNEPNPTSQTWLTLRTQRLSRFQSAAELESTSAEYKHLSLRMRARTVGARGAITAMFTYRGGDTLADVQESDLEIRTSDPRNLVHYTNQPAYTDAGEVITDATRNVTLPGGKDWTEWATHRMDWTPGKTTWYVDDVLVAQIVFQAPRDESNIILNAWSDGGGWTGNMSVSDAAYLQVQWVEVVYNNTAEETAEGRGAGRDGEGLCENVCSIDETPELGRPVLLWGGANAGNAENTENAAGRLVAWGPIGLMGVVGLLSAGLLG</sequence>
<dbReference type="STRING" id="100816.A0A175VZM7"/>
<dbReference type="PROSITE" id="PS51762">
    <property type="entry name" value="GH16_2"/>
    <property type="match status" value="1"/>
</dbReference>
<dbReference type="EMBL" id="LCTW02000409">
    <property type="protein sequence ID" value="KXX73896.1"/>
    <property type="molecule type" value="Genomic_DNA"/>
</dbReference>
<feature type="chain" id="PRO_5014046003" evidence="1">
    <location>
        <begin position="31"/>
        <end position="393"/>
    </location>
</feature>
<dbReference type="Pfam" id="PF00722">
    <property type="entry name" value="Glyco_hydro_16"/>
    <property type="match status" value="1"/>
</dbReference>
<dbReference type="GO" id="GO:0005975">
    <property type="term" value="P:carbohydrate metabolic process"/>
    <property type="evidence" value="ECO:0007669"/>
    <property type="project" value="InterPro"/>
</dbReference>
<evidence type="ECO:0000313" key="5">
    <source>
        <dbReference type="Proteomes" id="UP000078237"/>
    </source>
</evidence>
<evidence type="ECO:0000256" key="1">
    <source>
        <dbReference type="SAM" id="SignalP"/>
    </source>
</evidence>
<dbReference type="CDD" id="cd00413">
    <property type="entry name" value="Glyco_hydrolase_16"/>
    <property type="match status" value="1"/>
</dbReference>
<protein>
    <submittedName>
        <fullName evidence="4">Beta-glucanase</fullName>
    </submittedName>
</protein>
<keyword evidence="5" id="KW-1185">Reference proteome</keyword>
<organism evidence="4 5">
    <name type="scientific">Madurella mycetomatis</name>
    <dbReference type="NCBI Taxonomy" id="100816"/>
    <lineage>
        <taxon>Eukaryota</taxon>
        <taxon>Fungi</taxon>
        <taxon>Dikarya</taxon>
        <taxon>Ascomycota</taxon>
        <taxon>Pezizomycotina</taxon>
        <taxon>Sordariomycetes</taxon>
        <taxon>Sordariomycetidae</taxon>
        <taxon>Sordariales</taxon>
        <taxon>Sordariales incertae sedis</taxon>
        <taxon>Madurella</taxon>
    </lineage>
</organism>
<dbReference type="InterPro" id="IPR000757">
    <property type="entry name" value="Beta-glucanase-like"/>
</dbReference>
<proteinExistence type="predicted"/>
<name>A0A175VZM7_9PEZI</name>
<dbReference type="GO" id="GO:0004553">
    <property type="term" value="F:hydrolase activity, hydrolyzing O-glycosyl compounds"/>
    <property type="evidence" value="ECO:0007669"/>
    <property type="project" value="InterPro"/>
</dbReference>
<dbReference type="AlphaFoldDB" id="A0A175VZM7"/>
<feature type="domain" description="GH16" evidence="2">
    <location>
        <begin position="66"/>
        <end position="318"/>
    </location>
</feature>
<evidence type="ECO:0000313" key="4">
    <source>
        <dbReference type="EMBL" id="KXX76937.1"/>
    </source>
</evidence>
<evidence type="ECO:0000259" key="2">
    <source>
        <dbReference type="PROSITE" id="PS51762"/>
    </source>
</evidence>
<evidence type="ECO:0000313" key="3">
    <source>
        <dbReference type="EMBL" id="KXX73896.1"/>
    </source>
</evidence>
<reference evidence="5" key="1">
    <citation type="submission" date="2015-06" db="EMBL/GenBank/DDBJ databases">
        <authorList>
            <person name="van de Sande W.W.J."/>
        </authorList>
    </citation>
    <scope>NUCLEOTIDE SEQUENCE [LARGE SCALE GENOMIC DNA]</scope>
    <source>
        <strain evidence="5">mm55</strain>
    </source>
</reference>
<dbReference type="Gene3D" id="2.60.120.200">
    <property type="match status" value="1"/>
</dbReference>
<dbReference type="VEuPathDB" id="FungiDB:MMYC01_209425"/>
<dbReference type="PANTHER" id="PTHR38121">
    <property type="entry name" value="GH16 DOMAIN-CONTAINING PROTEIN"/>
    <property type="match status" value="1"/>
</dbReference>
<reference evidence="4 5" key="3">
    <citation type="submission" date="2016-01" db="EMBL/GenBank/DDBJ databases">
        <title>Madurella mycetomatis genome sequencing.</title>
        <authorList>
            <person name="Van De Sande W."/>
        </authorList>
    </citation>
    <scope>NUCLEOTIDE SEQUENCE [LARGE SCALE GENOMIC DNA]</scope>
    <source>
        <strain evidence="5">mm55</strain>
        <strain evidence="4">Mm55</strain>
    </source>
</reference>
<feature type="signal peptide" evidence="1">
    <location>
        <begin position="1"/>
        <end position="30"/>
    </location>
</feature>
<dbReference type="PANTHER" id="PTHR38121:SF4">
    <property type="entry name" value="GH16 DOMAIN-CONTAINING PROTEIN-RELATED"/>
    <property type="match status" value="1"/>
</dbReference>